<feature type="transmembrane region" description="Helical" evidence="10">
    <location>
        <begin position="43"/>
        <end position="61"/>
    </location>
</feature>
<dbReference type="OrthoDB" id="434092at2759"/>
<dbReference type="Proteomes" id="UP000076078">
    <property type="component" value="Unassembled WGS sequence"/>
</dbReference>
<organism evidence="11 12">
    <name type="scientific">Tieghemostelium lacteum</name>
    <name type="common">Slime mold</name>
    <name type="synonym">Dictyostelium lacteum</name>
    <dbReference type="NCBI Taxonomy" id="361077"/>
    <lineage>
        <taxon>Eukaryota</taxon>
        <taxon>Amoebozoa</taxon>
        <taxon>Evosea</taxon>
        <taxon>Eumycetozoa</taxon>
        <taxon>Dictyostelia</taxon>
        <taxon>Dictyosteliales</taxon>
        <taxon>Raperosteliaceae</taxon>
        <taxon>Tieghemostelium</taxon>
    </lineage>
</organism>
<evidence type="ECO:0000256" key="2">
    <source>
        <dbReference type="ARBA" id="ARBA00022516"/>
    </source>
</evidence>
<dbReference type="GO" id="GO:0005789">
    <property type="term" value="C:endoplasmic reticulum membrane"/>
    <property type="evidence" value="ECO:0007669"/>
    <property type="project" value="TreeGrafter"/>
</dbReference>
<dbReference type="FunCoup" id="A0A152A8F2">
    <property type="interactions" value="28"/>
</dbReference>
<feature type="transmembrane region" description="Helical" evidence="10">
    <location>
        <begin position="205"/>
        <end position="227"/>
    </location>
</feature>
<dbReference type="EC" id="2.3.1.-" evidence="10"/>
<dbReference type="GO" id="GO:0009922">
    <property type="term" value="F:fatty acid elongase activity"/>
    <property type="evidence" value="ECO:0007669"/>
    <property type="project" value="InterPro"/>
</dbReference>
<feature type="transmembrane region" description="Helical" evidence="10">
    <location>
        <begin position="239"/>
        <end position="259"/>
    </location>
</feature>
<feature type="transmembrane region" description="Helical" evidence="10">
    <location>
        <begin position="73"/>
        <end position="96"/>
    </location>
</feature>
<dbReference type="EMBL" id="LODT01000004">
    <property type="protein sequence ID" value="KYR02529.1"/>
    <property type="molecule type" value="Genomic_DNA"/>
</dbReference>
<dbReference type="PANTHER" id="PTHR11157">
    <property type="entry name" value="FATTY ACID ACYL TRANSFERASE-RELATED"/>
    <property type="match status" value="1"/>
</dbReference>
<feature type="transmembrane region" description="Helical" evidence="10">
    <location>
        <begin position="174"/>
        <end position="193"/>
    </location>
</feature>
<keyword evidence="3 10" id="KW-0808">Transferase</keyword>
<evidence type="ECO:0000256" key="6">
    <source>
        <dbReference type="ARBA" id="ARBA00022989"/>
    </source>
</evidence>
<sequence length="272" mass="32173">MYTENMNPIIEQFNYLVTRYEYYMTRRDERTQYWPLLNRPHEMLSLVFGYLIMVYIGKRIMKNKKGLELQYPLIFHNLILLLISLYMTIDIAYQAITNDYSLFCNPVDYGQKGLGMARVLYVFFFSKAIEFGDTAFMILRGKLNQVTFLHVYHHSTMLFLWWIGLNFAAGGDAYFSALINSFVHVIMYGYYLLAALKYDVWWKKYLTQLQLTQFFVVMIAAGFTIYYQCDFINWMQYALIAYMISMLVLFGMFYAKAYLSGGGARKPKSKTQ</sequence>
<feature type="transmembrane region" description="Helical" evidence="10">
    <location>
        <begin position="151"/>
        <end position="168"/>
    </location>
</feature>
<evidence type="ECO:0000256" key="5">
    <source>
        <dbReference type="ARBA" id="ARBA00022832"/>
    </source>
</evidence>
<keyword evidence="5 10" id="KW-0276">Fatty acid metabolism</keyword>
<reference evidence="11 12" key="1">
    <citation type="submission" date="2015-12" db="EMBL/GenBank/DDBJ databases">
        <title>Dictyostelia acquired genes for synthesis and detection of signals that induce cell-type specialization by lateral gene transfer from prokaryotes.</title>
        <authorList>
            <person name="Gloeckner G."/>
            <person name="Schaap P."/>
        </authorList>
    </citation>
    <scope>NUCLEOTIDE SEQUENCE [LARGE SCALE GENOMIC DNA]</scope>
    <source>
        <strain evidence="11 12">TK</strain>
    </source>
</reference>
<comment type="similarity">
    <text evidence="10">Belongs to the ELO family.</text>
</comment>
<keyword evidence="6 10" id="KW-1133">Transmembrane helix</keyword>
<dbReference type="InterPro" id="IPR030457">
    <property type="entry name" value="ELO_CS"/>
</dbReference>
<keyword evidence="7 10" id="KW-0443">Lipid metabolism</keyword>
<dbReference type="STRING" id="361077.A0A152A8F2"/>
<dbReference type="PANTHER" id="PTHR11157:SF126">
    <property type="entry name" value="ELONGATION OF VERY LONG CHAIN FATTY ACIDS PROTEIN"/>
    <property type="match status" value="1"/>
</dbReference>
<comment type="caution">
    <text evidence="11">The sequence shown here is derived from an EMBL/GenBank/DDBJ whole genome shotgun (WGS) entry which is preliminary data.</text>
</comment>
<dbReference type="OMA" id="YSTTRHR"/>
<comment type="subcellular location">
    <subcellularLocation>
        <location evidence="1">Membrane</location>
        <topology evidence="1">Multi-pass membrane protein</topology>
    </subcellularLocation>
</comment>
<protein>
    <recommendedName>
        <fullName evidence="10">Elongation of fatty acids protein</fullName>
        <ecNumber evidence="10">2.3.1.-</ecNumber>
    </recommendedName>
</protein>
<evidence type="ECO:0000256" key="9">
    <source>
        <dbReference type="ARBA" id="ARBA00023160"/>
    </source>
</evidence>
<keyword evidence="4 10" id="KW-0812">Transmembrane</keyword>
<evidence type="ECO:0000256" key="1">
    <source>
        <dbReference type="ARBA" id="ARBA00004141"/>
    </source>
</evidence>
<evidence type="ECO:0000313" key="11">
    <source>
        <dbReference type="EMBL" id="KYR02529.1"/>
    </source>
</evidence>
<comment type="catalytic activity">
    <reaction evidence="10">
        <text>an acyl-CoA + malonyl-CoA + H(+) = a 3-oxoacyl-CoA + CO2 + CoA</text>
        <dbReference type="Rhea" id="RHEA:50252"/>
        <dbReference type="ChEBI" id="CHEBI:15378"/>
        <dbReference type="ChEBI" id="CHEBI:16526"/>
        <dbReference type="ChEBI" id="CHEBI:57287"/>
        <dbReference type="ChEBI" id="CHEBI:57384"/>
        <dbReference type="ChEBI" id="CHEBI:58342"/>
        <dbReference type="ChEBI" id="CHEBI:90726"/>
    </reaction>
    <physiologicalReaction direction="left-to-right" evidence="10">
        <dbReference type="Rhea" id="RHEA:50253"/>
    </physiologicalReaction>
</comment>
<gene>
    <name evidence="11" type="ORF">DLAC_01374</name>
</gene>
<dbReference type="InterPro" id="IPR002076">
    <property type="entry name" value="ELO_fam"/>
</dbReference>
<evidence type="ECO:0000256" key="7">
    <source>
        <dbReference type="ARBA" id="ARBA00023098"/>
    </source>
</evidence>
<evidence type="ECO:0000256" key="10">
    <source>
        <dbReference type="RuleBase" id="RU361115"/>
    </source>
</evidence>
<feature type="transmembrane region" description="Helical" evidence="10">
    <location>
        <begin position="116"/>
        <end position="139"/>
    </location>
</feature>
<dbReference type="GO" id="GO:0034626">
    <property type="term" value="P:fatty acid elongation, polyunsaturated fatty acid"/>
    <property type="evidence" value="ECO:0007669"/>
    <property type="project" value="TreeGrafter"/>
</dbReference>
<dbReference type="GO" id="GO:0034625">
    <property type="term" value="P:fatty acid elongation, monounsaturated fatty acid"/>
    <property type="evidence" value="ECO:0007669"/>
    <property type="project" value="TreeGrafter"/>
</dbReference>
<keyword evidence="9 10" id="KW-0275">Fatty acid biosynthesis</keyword>
<evidence type="ECO:0000313" key="12">
    <source>
        <dbReference type="Proteomes" id="UP000076078"/>
    </source>
</evidence>
<evidence type="ECO:0000256" key="4">
    <source>
        <dbReference type="ARBA" id="ARBA00022692"/>
    </source>
</evidence>
<dbReference type="PROSITE" id="PS01188">
    <property type="entry name" value="ELO"/>
    <property type="match status" value="1"/>
</dbReference>
<proteinExistence type="inferred from homology"/>
<dbReference type="GO" id="GO:0019367">
    <property type="term" value="P:fatty acid elongation, saturated fatty acid"/>
    <property type="evidence" value="ECO:0007669"/>
    <property type="project" value="TreeGrafter"/>
</dbReference>
<name>A0A152A8F2_TIELA</name>
<dbReference type="Pfam" id="PF01151">
    <property type="entry name" value="ELO"/>
    <property type="match status" value="1"/>
</dbReference>
<dbReference type="InParanoid" id="A0A152A8F2"/>
<evidence type="ECO:0000256" key="8">
    <source>
        <dbReference type="ARBA" id="ARBA00023136"/>
    </source>
</evidence>
<accession>A0A152A8F2</accession>
<keyword evidence="8 10" id="KW-0472">Membrane</keyword>
<evidence type="ECO:0000256" key="3">
    <source>
        <dbReference type="ARBA" id="ARBA00022679"/>
    </source>
</evidence>
<dbReference type="GO" id="GO:0042761">
    <property type="term" value="P:very long-chain fatty acid biosynthetic process"/>
    <property type="evidence" value="ECO:0007669"/>
    <property type="project" value="TreeGrafter"/>
</dbReference>
<dbReference type="GO" id="GO:0030148">
    <property type="term" value="P:sphingolipid biosynthetic process"/>
    <property type="evidence" value="ECO:0007669"/>
    <property type="project" value="TreeGrafter"/>
</dbReference>
<keyword evidence="2 10" id="KW-0444">Lipid biosynthesis</keyword>
<dbReference type="AlphaFoldDB" id="A0A152A8F2"/>
<keyword evidence="12" id="KW-1185">Reference proteome</keyword>